<dbReference type="Proteomes" id="UP000231484">
    <property type="component" value="Unassembled WGS sequence"/>
</dbReference>
<evidence type="ECO:0000313" key="1">
    <source>
        <dbReference type="EMBL" id="PIT48054.1"/>
    </source>
</evidence>
<protein>
    <submittedName>
        <fullName evidence="1">Uncharacterized protein</fullName>
    </submittedName>
</protein>
<name>A0A2N9XI99_9NEIS</name>
<sequence length="73" mass="8644">MDVTHYPTINLVDLKKEFDMRKLCDYYWIWFAYVQIKCNILLRKSSSSCCGMRVGQSASWQNCLENKTEVLNN</sequence>
<dbReference type="AlphaFoldDB" id="A0A2N9XI99"/>
<organism evidence="1 2">
    <name type="scientific">Snodgrassella alvi</name>
    <dbReference type="NCBI Taxonomy" id="1196083"/>
    <lineage>
        <taxon>Bacteria</taxon>
        <taxon>Pseudomonadati</taxon>
        <taxon>Pseudomonadota</taxon>
        <taxon>Betaproteobacteria</taxon>
        <taxon>Neisseriales</taxon>
        <taxon>Neisseriaceae</taxon>
        <taxon>Snodgrassella</taxon>
    </lineage>
</organism>
<gene>
    <name evidence="1" type="ORF">BHC48_09955</name>
</gene>
<comment type="caution">
    <text evidence="1">The sequence shown here is derived from an EMBL/GenBank/DDBJ whole genome shotgun (WGS) entry which is preliminary data.</text>
</comment>
<dbReference type="EMBL" id="MEIQ01000053">
    <property type="protein sequence ID" value="PIT48054.1"/>
    <property type="molecule type" value="Genomic_DNA"/>
</dbReference>
<accession>A0A2N9XI99</accession>
<proteinExistence type="predicted"/>
<reference evidence="1 2" key="1">
    <citation type="journal article" date="2017" name="MBio">
        <title>Type VI secretion-mediated competition in the bee gut microbiome.</title>
        <authorList>
            <person name="Steele M.I."/>
            <person name="Kwong W.K."/>
            <person name="Powell J.E."/>
            <person name="Whiteley M."/>
            <person name="Moran N.A."/>
        </authorList>
    </citation>
    <scope>NUCLEOTIDE SEQUENCE [LARGE SCALE GENOMIC DNA]</scope>
    <source>
        <strain evidence="1 2">Occ4-2</strain>
    </source>
</reference>
<evidence type="ECO:0000313" key="2">
    <source>
        <dbReference type="Proteomes" id="UP000231484"/>
    </source>
</evidence>